<evidence type="ECO:0000256" key="1">
    <source>
        <dbReference type="ARBA" id="ARBA00001946"/>
    </source>
</evidence>
<keyword evidence="5" id="KW-0456">Lyase</keyword>
<dbReference type="Pfam" id="PF03328">
    <property type="entry name" value="HpcH_HpaI"/>
    <property type="match status" value="1"/>
</dbReference>
<evidence type="ECO:0000256" key="2">
    <source>
        <dbReference type="ARBA" id="ARBA00022723"/>
    </source>
</evidence>
<dbReference type="PANTHER" id="PTHR32308">
    <property type="entry name" value="LYASE BETA SUBUNIT, PUTATIVE (AFU_ORTHOLOGUE AFUA_4G13030)-RELATED"/>
    <property type="match status" value="1"/>
</dbReference>
<proteinExistence type="predicted"/>
<dbReference type="InterPro" id="IPR040442">
    <property type="entry name" value="Pyrv_kinase-like_dom_sf"/>
</dbReference>
<dbReference type="SUPFAM" id="SSF51621">
    <property type="entry name" value="Phosphoenolpyruvate/pyruvate domain"/>
    <property type="match status" value="1"/>
</dbReference>
<dbReference type="RefSeq" id="WP_237852592.1">
    <property type="nucleotide sequence ID" value="NZ_JAKLWS010000003.1"/>
</dbReference>
<sequence length="310" mass="36624">MTVFFFIKYFLKDFHQYFDKISNCNAIFTFDLEDSLLEIGSESKTSFIKQKYRDILRFLLCNYPAILKYPIAVRVNHPDTIEFQKDLAVLETLNFVNWNTIILPKIESSKSVSKAISDLKSHQVNFENIGILIESEKGVINLNNIIKEATPDVKYVFFGHADYNLDRKILPFKHQLDEEYWDWVQRLLDILQSEDLTFINSPCLYLKDKKLFLYNLHKLSQFNFKKIGQLTLSLEQSFLCQKTSGINRSFSNLKKRKEKRSVVKYARELTDIYKDQSSEKSFSISENHYLICPQEYKMANEFLKARTWTS</sequence>
<dbReference type="InterPro" id="IPR005000">
    <property type="entry name" value="Aldolase/citrate-lyase_domain"/>
</dbReference>
<evidence type="ECO:0000313" key="5">
    <source>
        <dbReference type="EMBL" id="MCG2587749.1"/>
    </source>
</evidence>
<accession>A0ABS9KA77</accession>
<name>A0ABS9KA77_9BACT</name>
<gene>
    <name evidence="5" type="ORF">L6773_04175</name>
</gene>
<protein>
    <submittedName>
        <fullName evidence="5">Aldolase/citrate lyase family protein</fullName>
    </submittedName>
</protein>
<dbReference type="Proteomes" id="UP001165366">
    <property type="component" value="Unassembled WGS sequence"/>
</dbReference>
<keyword evidence="3" id="KW-0460">Magnesium</keyword>
<keyword evidence="2" id="KW-0479">Metal-binding</keyword>
<organism evidence="5 6">
    <name type="scientific">Rhodohalobacter sulfatireducens</name>
    <dbReference type="NCBI Taxonomy" id="2911366"/>
    <lineage>
        <taxon>Bacteria</taxon>
        <taxon>Pseudomonadati</taxon>
        <taxon>Balneolota</taxon>
        <taxon>Balneolia</taxon>
        <taxon>Balneolales</taxon>
        <taxon>Balneolaceae</taxon>
        <taxon>Rhodohalobacter</taxon>
    </lineage>
</organism>
<dbReference type="PANTHER" id="PTHR32308:SF0">
    <property type="entry name" value="HPCH_HPAI ALDOLASE_CITRATE LYASE DOMAIN-CONTAINING PROTEIN"/>
    <property type="match status" value="1"/>
</dbReference>
<evidence type="ECO:0000256" key="3">
    <source>
        <dbReference type="ARBA" id="ARBA00022842"/>
    </source>
</evidence>
<keyword evidence="6" id="KW-1185">Reference proteome</keyword>
<dbReference type="Gene3D" id="3.20.20.60">
    <property type="entry name" value="Phosphoenolpyruvate-binding domains"/>
    <property type="match status" value="1"/>
</dbReference>
<evidence type="ECO:0000259" key="4">
    <source>
        <dbReference type="Pfam" id="PF03328"/>
    </source>
</evidence>
<dbReference type="GO" id="GO:0016829">
    <property type="term" value="F:lyase activity"/>
    <property type="evidence" value="ECO:0007669"/>
    <property type="project" value="UniProtKB-KW"/>
</dbReference>
<reference evidence="5" key="2">
    <citation type="submission" date="2024-05" db="EMBL/GenBank/DDBJ databases">
        <title>Rhodohalobacter halophilus gen. nov., sp. nov., a moderately halophilic member of the family Balneolaceae.</title>
        <authorList>
            <person name="Xia J."/>
        </authorList>
    </citation>
    <scope>NUCLEOTIDE SEQUENCE</scope>
    <source>
        <strain evidence="5">WB101</strain>
    </source>
</reference>
<reference evidence="5" key="1">
    <citation type="submission" date="2022-01" db="EMBL/GenBank/DDBJ databases">
        <authorList>
            <person name="Wang Y."/>
        </authorList>
    </citation>
    <scope>NUCLEOTIDE SEQUENCE</scope>
    <source>
        <strain evidence="5">WB101</strain>
    </source>
</reference>
<comment type="caution">
    <text evidence="5">The sequence shown here is derived from an EMBL/GenBank/DDBJ whole genome shotgun (WGS) entry which is preliminary data.</text>
</comment>
<feature type="domain" description="HpcH/HpaI aldolase/citrate lyase" evidence="4">
    <location>
        <begin position="59"/>
        <end position="169"/>
    </location>
</feature>
<dbReference type="InterPro" id="IPR015813">
    <property type="entry name" value="Pyrv/PenolPyrv_kinase-like_dom"/>
</dbReference>
<evidence type="ECO:0000313" key="6">
    <source>
        <dbReference type="Proteomes" id="UP001165366"/>
    </source>
</evidence>
<comment type="cofactor">
    <cofactor evidence="1">
        <name>Mg(2+)</name>
        <dbReference type="ChEBI" id="CHEBI:18420"/>
    </cofactor>
</comment>
<dbReference type="EMBL" id="JAKLWS010000003">
    <property type="protein sequence ID" value="MCG2587749.1"/>
    <property type="molecule type" value="Genomic_DNA"/>
</dbReference>